<accession>A0AAW1NMG5</accession>
<protein>
    <submittedName>
        <fullName evidence="2">Uncharacterized protein</fullName>
    </submittedName>
</protein>
<dbReference type="EMBL" id="JALJOQ010000260">
    <property type="protein sequence ID" value="KAK9786907.1"/>
    <property type="molecule type" value="Genomic_DNA"/>
</dbReference>
<evidence type="ECO:0000256" key="1">
    <source>
        <dbReference type="SAM" id="MobiDB-lite"/>
    </source>
</evidence>
<proteinExistence type="predicted"/>
<feature type="compositionally biased region" description="Basic and acidic residues" evidence="1">
    <location>
        <begin position="1"/>
        <end position="11"/>
    </location>
</feature>
<keyword evidence="3" id="KW-1185">Reference proteome</keyword>
<dbReference type="AlphaFoldDB" id="A0AAW1NMG5"/>
<evidence type="ECO:0000313" key="2">
    <source>
        <dbReference type="EMBL" id="KAK9786907.1"/>
    </source>
</evidence>
<organism evidence="2 3">
    <name type="scientific">Symbiochloris irregularis</name>
    <dbReference type="NCBI Taxonomy" id="706552"/>
    <lineage>
        <taxon>Eukaryota</taxon>
        <taxon>Viridiplantae</taxon>
        <taxon>Chlorophyta</taxon>
        <taxon>core chlorophytes</taxon>
        <taxon>Trebouxiophyceae</taxon>
        <taxon>Trebouxiales</taxon>
        <taxon>Trebouxiaceae</taxon>
        <taxon>Symbiochloris</taxon>
    </lineage>
</organism>
<evidence type="ECO:0000313" key="3">
    <source>
        <dbReference type="Proteomes" id="UP001465755"/>
    </source>
</evidence>
<reference evidence="2 3" key="1">
    <citation type="journal article" date="2024" name="Nat. Commun.">
        <title>Phylogenomics reveals the evolutionary origins of lichenization in chlorophyte algae.</title>
        <authorList>
            <person name="Puginier C."/>
            <person name="Libourel C."/>
            <person name="Otte J."/>
            <person name="Skaloud P."/>
            <person name="Haon M."/>
            <person name="Grisel S."/>
            <person name="Petersen M."/>
            <person name="Berrin J.G."/>
            <person name="Delaux P.M."/>
            <person name="Dal Grande F."/>
            <person name="Keller J."/>
        </authorList>
    </citation>
    <scope>NUCLEOTIDE SEQUENCE [LARGE SCALE GENOMIC DNA]</scope>
    <source>
        <strain evidence="2 3">SAG 2036</strain>
    </source>
</reference>
<comment type="caution">
    <text evidence="2">The sequence shown here is derived from an EMBL/GenBank/DDBJ whole genome shotgun (WGS) entry which is preliminary data.</text>
</comment>
<gene>
    <name evidence="2" type="ORF">WJX73_001377</name>
</gene>
<feature type="region of interest" description="Disordered" evidence="1">
    <location>
        <begin position="1"/>
        <end position="112"/>
    </location>
</feature>
<name>A0AAW1NMG5_9CHLO</name>
<sequence>MSEPPERLHSDVDEDDTPGTERSQTVRQAADEAMEVETPHLAAQPPASQRPDFNSTHSTRGVLDENVPDCEYSAGLCSQPPRKSRRSQSPSVYASKDHRNAPCTSAAGISRKPEQWDKAQGCQLCSK</sequence>
<dbReference type="Proteomes" id="UP001465755">
    <property type="component" value="Unassembled WGS sequence"/>
</dbReference>